<proteinExistence type="predicted"/>
<protein>
    <submittedName>
        <fullName evidence="1">Uncharacterized protein</fullName>
    </submittedName>
</protein>
<sequence>MRYTIYEYSFALFIFRFITIYELGLTEKGNSYTIKLI</sequence>
<evidence type="ECO:0000313" key="1">
    <source>
        <dbReference type="EMBL" id="GAH28818.1"/>
    </source>
</evidence>
<name>X1G724_9ZZZZ</name>
<dbReference type="AlphaFoldDB" id="X1G724"/>
<accession>X1G724</accession>
<comment type="caution">
    <text evidence="1">The sequence shown here is derived from an EMBL/GenBank/DDBJ whole genome shotgun (WGS) entry which is preliminary data.</text>
</comment>
<feature type="non-terminal residue" evidence="1">
    <location>
        <position position="37"/>
    </location>
</feature>
<dbReference type="EMBL" id="BARU01002487">
    <property type="protein sequence ID" value="GAH28818.1"/>
    <property type="molecule type" value="Genomic_DNA"/>
</dbReference>
<gene>
    <name evidence="1" type="ORF">S03H2_05854</name>
</gene>
<reference evidence="1" key="1">
    <citation type="journal article" date="2014" name="Front. Microbiol.">
        <title>High frequency of phylogenetically diverse reductive dehalogenase-homologous genes in deep subseafloor sedimentary metagenomes.</title>
        <authorList>
            <person name="Kawai M."/>
            <person name="Futagami T."/>
            <person name="Toyoda A."/>
            <person name="Takaki Y."/>
            <person name="Nishi S."/>
            <person name="Hori S."/>
            <person name="Arai W."/>
            <person name="Tsubouchi T."/>
            <person name="Morono Y."/>
            <person name="Uchiyama I."/>
            <person name="Ito T."/>
            <person name="Fujiyama A."/>
            <person name="Inagaki F."/>
            <person name="Takami H."/>
        </authorList>
    </citation>
    <scope>NUCLEOTIDE SEQUENCE</scope>
    <source>
        <strain evidence="1">Expedition CK06-06</strain>
    </source>
</reference>
<organism evidence="1">
    <name type="scientific">marine sediment metagenome</name>
    <dbReference type="NCBI Taxonomy" id="412755"/>
    <lineage>
        <taxon>unclassified sequences</taxon>
        <taxon>metagenomes</taxon>
        <taxon>ecological metagenomes</taxon>
    </lineage>
</organism>